<dbReference type="InterPro" id="IPR002937">
    <property type="entry name" value="Amino_oxidase"/>
</dbReference>
<dbReference type="InterPro" id="IPR036188">
    <property type="entry name" value="FAD/NAD-bd_sf"/>
</dbReference>
<organism evidence="2 3">
    <name type="scientific">Xylophilus ampelinus</name>
    <dbReference type="NCBI Taxonomy" id="54067"/>
    <lineage>
        <taxon>Bacteria</taxon>
        <taxon>Pseudomonadati</taxon>
        <taxon>Pseudomonadota</taxon>
        <taxon>Betaproteobacteria</taxon>
        <taxon>Burkholderiales</taxon>
        <taxon>Xylophilus</taxon>
    </lineage>
</organism>
<name>A0A318SJA5_9BURK</name>
<reference evidence="2 3" key="1">
    <citation type="submission" date="2018-06" db="EMBL/GenBank/DDBJ databases">
        <title>Genomic Encyclopedia of Type Strains, Phase III (KMG-III): the genomes of soil and plant-associated and newly described type strains.</title>
        <authorList>
            <person name="Whitman W."/>
        </authorList>
    </citation>
    <scope>NUCLEOTIDE SEQUENCE [LARGE SCALE GENOMIC DNA]</scope>
    <source>
        <strain evidence="2 3">CECT 7646</strain>
    </source>
</reference>
<dbReference type="Gene3D" id="3.50.50.60">
    <property type="entry name" value="FAD/NAD(P)-binding domain"/>
    <property type="match status" value="1"/>
</dbReference>
<keyword evidence="3" id="KW-1185">Reference proteome</keyword>
<evidence type="ECO:0000313" key="2">
    <source>
        <dbReference type="EMBL" id="PYE78505.1"/>
    </source>
</evidence>
<evidence type="ECO:0000313" key="3">
    <source>
        <dbReference type="Proteomes" id="UP000247540"/>
    </source>
</evidence>
<dbReference type="AlphaFoldDB" id="A0A318SJA5"/>
<dbReference type="PANTHER" id="PTHR42923">
    <property type="entry name" value="PROTOPORPHYRINOGEN OXIDASE"/>
    <property type="match status" value="1"/>
</dbReference>
<dbReference type="Pfam" id="PF01593">
    <property type="entry name" value="Amino_oxidase"/>
    <property type="match status" value="1"/>
</dbReference>
<sequence length="424" mass="44398">MRLAIVGAGWAGLAAAVEAVRAGHTVTVFEAAGMAGGRARTVAGHGHGHGEVVPLLDNGQHILIGAYTETLRLMALVDVAEHEVLLRMPLSLRYPDGRGLALPKAPAPLDLLLGVVTARGWSVADKWSLLRTAGRWQQRGFHCAPQQTVAGLCASLAPRVMEELIEPLCVSALNTPARAASGQVFLRVLQDALFGVPGGSHLLLPRTDLGALFPVPAQRWLAAHGMPVQLHWRVQSIARGGDGWTVDGEPFDRVLLACPPGEAARLAEAAEPAASAVWCAQARALRFEAITTVYARAATGLAEPLLTLRSSDAAPAQFVFDRGQLGGPAGLLAFVVSASHGERAALEQAVVRQARDQLGLAVEPVQTIVEKRATFACTPGLTRPPQQVAPGLPACGDYLNGPYPATLEGAVRSGIAAAQMLSNS</sequence>
<dbReference type="GO" id="GO:0016491">
    <property type="term" value="F:oxidoreductase activity"/>
    <property type="evidence" value="ECO:0007669"/>
    <property type="project" value="InterPro"/>
</dbReference>
<dbReference type="PANTHER" id="PTHR42923:SF47">
    <property type="entry name" value="BLR3003 PROTEIN"/>
    <property type="match status" value="1"/>
</dbReference>
<comment type="caution">
    <text evidence="2">The sequence shown here is derived from an EMBL/GenBank/DDBJ whole genome shotgun (WGS) entry which is preliminary data.</text>
</comment>
<dbReference type="OrthoDB" id="7849608at2"/>
<dbReference type="RefSeq" id="WP_110465054.1">
    <property type="nucleotide sequence ID" value="NZ_JAMOFZ010000006.1"/>
</dbReference>
<dbReference type="NCBIfam" id="TIGR03467">
    <property type="entry name" value="HpnE"/>
    <property type="match status" value="1"/>
</dbReference>
<dbReference type="SUPFAM" id="SSF51905">
    <property type="entry name" value="FAD/NAD(P)-binding domain"/>
    <property type="match status" value="1"/>
</dbReference>
<dbReference type="EMBL" id="QJTC01000006">
    <property type="protein sequence ID" value="PYE78505.1"/>
    <property type="molecule type" value="Genomic_DNA"/>
</dbReference>
<gene>
    <name evidence="2" type="ORF">DFQ15_1068</name>
</gene>
<dbReference type="InterPro" id="IPR050464">
    <property type="entry name" value="Zeta_carotene_desat/Oxidored"/>
</dbReference>
<feature type="domain" description="Amine oxidase" evidence="1">
    <location>
        <begin position="11"/>
        <end position="419"/>
    </location>
</feature>
<accession>A0A318SJA5</accession>
<dbReference type="Proteomes" id="UP000247540">
    <property type="component" value="Unassembled WGS sequence"/>
</dbReference>
<proteinExistence type="predicted"/>
<protein>
    <submittedName>
        <fullName evidence="2">Squalene-associated FAD-dependent desaturase</fullName>
    </submittedName>
</protein>
<evidence type="ECO:0000259" key="1">
    <source>
        <dbReference type="Pfam" id="PF01593"/>
    </source>
</evidence>
<dbReference type="InterPro" id="IPR017830">
    <property type="entry name" value="SQase_HpnE"/>
</dbReference>